<protein>
    <submittedName>
        <fullName evidence="5">VIT domain-containing protein</fullName>
    </submittedName>
</protein>
<keyword evidence="6" id="KW-1185">Reference proteome</keyword>
<dbReference type="Pfam" id="PF08487">
    <property type="entry name" value="VIT"/>
    <property type="match status" value="1"/>
</dbReference>
<evidence type="ECO:0000259" key="4">
    <source>
        <dbReference type="PROSITE" id="PS51468"/>
    </source>
</evidence>
<dbReference type="InterPro" id="IPR011990">
    <property type="entry name" value="TPR-like_helical_dom_sf"/>
</dbReference>
<feature type="region of interest" description="Disordered" evidence="2">
    <location>
        <begin position="1007"/>
        <end position="1032"/>
    </location>
</feature>
<feature type="compositionally biased region" description="Pro residues" evidence="2">
    <location>
        <begin position="657"/>
        <end position="685"/>
    </location>
</feature>
<dbReference type="Gene3D" id="1.25.40.10">
    <property type="entry name" value="Tetratricopeptide repeat domain"/>
    <property type="match status" value="1"/>
</dbReference>
<evidence type="ECO:0000256" key="3">
    <source>
        <dbReference type="SAM" id="SignalP"/>
    </source>
</evidence>
<evidence type="ECO:0000256" key="1">
    <source>
        <dbReference type="SAM" id="Coils"/>
    </source>
</evidence>
<dbReference type="Proteomes" id="UP001238603">
    <property type="component" value="Unassembled WGS sequence"/>
</dbReference>
<dbReference type="EMBL" id="JASVDS010000001">
    <property type="protein sequence ID" value="MDL5030512.1"/>
    <property type="molecule type" value="Genomic_DNA"/>
</dbReference>
<evidence type="ECO:0000313" key="5">
    <source>
        <dbReference type="EMBL" id="MDL5030512.1"/>
    </source>
</evidence>
<evidence type="ECO:0000256" key="2">
    <source>
        <dbReference type="SAM" id="MobiDB-lite"/>
    </source>
</evidence>
<gene>
    <name evidence="5" type="ORF">QRD43_01225</name>
</gene>
<dbReference type="PROSITE" id="PS51468">
    <property type="entry name" value="VIT"/>
    <property type="match status" value="1"/>
</dbReference>
<proteinExistence type="predicted"/>
<feature type="domain" description="VIT" evidence="4">
    <location>
        <begin position="31"/>
        <end position="159"/>
    </location>
</feature>
<organism evidence="5 6">
    <name type="scientific">Roseateles subflavus</name>
    <dbReference type="NCBI Taxonomy" id="3053353"/>
    <lineage>
        <taxon>Bacteria</taxon>
        <taxon>Pseudomonadati</taxon>
        <taxon>Pseudomonadota</taxon>
        <taxon>Betaproteobacteria</taxon>
        <taxon>Burkholderiales</taxon>
        <taxon>Sphaerotilaceae</taxon>
        <taxon>Roseateles</taxon>
    </lineage>
</organism>
<feature type="chain" id="PRO_5045369458" evidence="3">
    <location>
        <begin position="35"/>
        <end position="1032"/>
    </location>
</feature>
<dbReference type="InterPro" id="IPR013694">
    <property type="entry name" value="VIT"/>
</dbReference>
<dbReference type="RefSeq" id="WP_285980645.1">
    <property type="nucleotide sequence ID" value="NZ_JASVDS010000001.1"/>
</dbReference>
<dbReference type="Pfam" id="PF09906">
    <property type="entry name" value="DUF2135"/>
    <property type="match status" value="1"/>
</dbReference>
<feature type="compositionally biased region" description="Basic residues" evidence="2">
    <location>
        <begin position="1022"/>
        <end position="1032"/>
    </location>
</feature>
<name>A0ABT7LCD2_9BURK</name>
<evidence type="ECO:0000313" key="6">
    <source>
        <dbReference type="Proteomes" id="UP001238603"/>
    </source>
</evidence>
<comment type="caution">
    <text evidence="5">The sequence shown here is derived from an EMBL/GenBank/DDBJ whole genome shotgun (WGS) entry which is preliminary data.</text>
</comment>
<feature type="region of interest" description="Disordered" evidence="2">
    <location>
        <begin position="657"/>
        <end position="703"/>
    </location>
</feature>
<feature type="signal peptide" evidence="3">
    <location>
        <begin position="1"/>
        <end position="34"/>
    </location>
</feature>
<dbReference type="InterPro" id="IPR019220">
    <property type="entry name" value="DUF2135"/>
</dbReference>
<keyword evidence="1" id="KW-0175">Coiled coil</keyword>
<reference evidence="5 6" key="1">
    <citation type="submission" date="2023-06" db="EMBL/GenBank/DDBJ databases">
        <title>Pelomonas sp. APW6 16S ribosomal RNA gene genome sequencing and assembly.</title>
        <authorList>
            <person name="Woo H."/>
        </authorList>
    </citation>
    <scope>NUCLEOTIDE SEQUENCE [LARGE SCALE GENOMIC DNA]</scope>
    <source>
        <strain evidence="5 6">APW6</strain>
    </source>
</reference>
<dbReference type="SUPFAM" id="SSF48452">
    <property type="entry name" value="TPR-like"/>
    <property type="match status" value="1"/>
</dbReference>
<keyword evidence="3" id="KW-0732">Signal</keyword>
<sequence length="1032" mass="114092">MPPCTHRPGKTWHRPALLALHLAWLSLAAPVAEAAPWKVRADTQVQLELRQIGWRLQGPFAEQRVELVLRNPSNRPMEATVLLPLADGERLRGYALDINGELRDAVPVERVQARVAFETQTALRVDPALVERDSDSDYRLRVFPIPARGERRLRIDLARLAERSDCGWRHTLSADALPEGSQLAATLSASLKPVLVPEGLDEPAPAADKSASAAAWTATLPLRSGDAPRTVCLPAPGQPAGFTHRLDDGTEFRWLEVPMADAGTQPLPAPSRLEIVWDASLRMPGDRLRELQLLDSYLRGRSLSVTLTVLRLGMQRQQFQVRNGDWTALRETLLALKPEGALDLGSWSPAAGAQQVLMFSELRHSWPHREALKSPGLPVHLVSRQVADMALAQPLLQDGGQWLDLKQASLDELARQLTLTPGVRIASRWDQAAWHAESRTPRQGVLRACHVQPADEAWRDKPALLLSQQDAQGRRERGVQAEHWTPEPLAAFWCGSWWIQTLEVEPLRNKRQLARLGEQLGLVNRETSLLVLETLQDYINHGVMPPGTTPAIREAVLRGREARAEREREQSTVQRRALALQWSSRERWWSRDFSEAKEEARHLRELEALENRQARERERLERQFERTGRPAPIVATQFGSPPPPAFIRPPEVHVMPAPTPAPKAESPPPRPVDVPAPHPALPHPAAPTRVEPPREPAPSVAPAAAHTLRAVATTERYAAELAQARTAEALDRLVADLSGTYADSPAFHADVAERFAALGRVPRAVQVLSNIVALMPREASALRLVAYRLQGMGQAALALDLLLRARDLAPDEPQSWRDAGLALGQAGRCDEAAASLQHVMDTAWPDRFAEIALISLAELNDLQQRCPSASVSTLPEALRKSLPVGLRVVMRWDLNSTDIDLHVIDPLNEEAFFMHRDTRQGGHLSRDFTAGYGPEEFIVRQPLPGRYKVVARYYGSQRATLSRGATVQVDVQTGFGSPQLKTRTMTFRLVEGGGDIELGEFHLDAKGRLIDPPAPAPGQGKGKGKGPKLPGR</sequence>
<accession>A0ABT7LCD2</accession>
<feature type="coiled-coil region" evidence="1">
    <location>
        <begin position="599"/>
        <end position="626"/>
    </location>
</feature>